<dbReference type="InterPro" id="IPR036236">
    <property type="entry name" value="Znf_C2H2_sf"/>
</dbReference>
<keyword evidence="12" id="KW-1185">Reference proteome</keyword>
<dbReference type="EMBL" id="NWUJ01000011">
    <property type="protein sequence ID" value="PFH32516.1"/>
    <property type="molecule type" value="Genomic_DNA"/>
</dbReference>
<dbReference type="OrthoDB" id="76567at2759"/>
<keyword evidence="6 8" id="KW-0539">Nucleus</keyword>
<dbReference type="GO" id="GO:0000387">
    <property type="term" value="P:spliceosomal snRNP assembly"/>
    <property type="evidence" value="ECO:0007669"/>
    <property type="project" value="UniProtKB-UniRule"/>
</dbReference>
<dbReference type="GO" id="GO:0030619">
    <property type="term" value="F:U1 snRNA binding"/>
    <property type="evidence" value="ECO:0007669"/>
    <property type="project" value="UniProtKB-UniRule"/>
</dbReference>
<evidence type="ECO:0000256" key="8">
    <source>
        <dbReference type="HAMAP-Rule" id="MF_03153"/>
    </source>
</evidence>
<dbReference type="GO" id="GO:0071004">
    <property type="term" value="C:U2-type prespliceosome"/>
    <property type="evidence" value="ECO:0007669"/>
    <property type="project" value="UniProtKB-UniRule"/>
</dbReference>
<dbReference type="GO" id="GO:0003729">
    <property type="term" value="F:mRNA binding"/>
    <property type="evidence" value="ECO:0007669"/>
    <property type="project" value="UniProtKB-UniRule"/>
</dbReference>
<keyword evidence="4 8" id="KW-0862">Zinc</keyword>
<dbReference type="GO" id="GO:0000395">
    <property type="term" value="P:mRNA 5'-splice site recognition"/>
    <property type="evidence" value="ECO:0007669"/>
    <property type="project" value="UniProtKB-UniRule"/>
</dbReference>
<name>A0A2A9M9C8_BESBE</name>
<feature type="compositionally biased region" description="Gly residues" evidence="9">
    <location>
        <begin position="216"/>
        <end position="229"/>
    </location>
</feature>
<dbReference type="STRING" id="94643.A0A2A9M9C8"/>
<organism evidence="11 12">
    <name type="scientific">Besnoitia besnoiti</name>
    <name type="common">Apicomplexan protozoan</name>
    <dbReference type="NCBI Taxonomy" id="94643"/>
    <lineage>
        <taxon>Eukaryota</taxon>
        <taxon>Sar</taxon>
        <taxon>Alveolata</taxon>
        <taxon>Apicomplexa</taxon>
        <taxon>Conoidasida</taxon>
        <taxon>Coccidia</taxon>
        <taxon>Eucoccidiorida</taxon>
        <taxon>Eimeriorina</taxon>
        <taxon>Sarcocystidae</taxon>
        <taxon>Besnoitia</taxon>
    </lineage>
</organism>
<evidence type="ECO:0000256" key="7">
    <source>
        <dbReference type="ARBA" id="ARBA00023274"/>
    </source>
</evidence>
<dbReference type="RefSeq" id="XP_029216525.1">
    <property type="nucleotide sequence ID" value="XM_029360549.1"/>
</dbReference>
<dbReference type="KEGG" id="bbes:BESB_018340"/>
<keyword evidence="3 8" id="KW-0863">Zinc-finger</keyword>
<dbReference type="GO" id="GO:0000243">
    <property type="term" value="C:commitment complex"/>
    <property type="evidence" value="ECO:0007669"/>
    <property type="project" value="UniProtKB-UniRule"/>
</dbReference>
<keyword evidence="2 8" id="KW-0479">Metal-binding</keyword>
<feature type="compositionally biased region" description="Gly residues" evidence="9">
    <location>
        <begin position="159"/>
        <end position="207"/>
    </location>
</feature>
<reference evidence="11 12" key="1">
    <citation type="submission" date="2017-09" db="EMBL/GenBank/DDBJ databases">
        <title>Genome sequencing of Besnoitia besnoiti strain Bb-Ger1.</title>
        <authorList>
            <person name="Schares G."/>
            <person name="Venepally P."/>
            <person name="Lorenzi H.A."/>
        </authorList>
    </citation>
    <scope>NUCLEOTIDE SEQUENCE [LARGE SCALE GENOMIC DNA]</scope>
    <source>
        <strain evidence="11 12">Bb-Ger1</strain>
    </source>
</reference>
<evidence type="ECO:0000313" key="11">
    <source>
        <dbReference type="EMBL" id="PFH32516.1"/>
    </source>
</evidence>
<comment type="caution">
    <text evidence="11">The sequence shown here is derived from an EMBL/GenBank/DDBJ whole genome shotgun (WGS) entry which is preliminary data.</text>
</comment>
<dbReference type="GO" id="GO:0005685">
    <property type="term" value="C:U1 snRNP"/>
    <property type="evidence" value="ECO:0007669"/>
    <property type="project" value="UniProtKB-UniRule"/>
</dbReference>
<dbReference type="SUPFAM" id="SSF57667">
    <property type="entry name" value="beta-beta-alpha zinc fingers"/>
    <property type="match status" value="1"/>
</dbReference>
<accession>A0A2A9M9C8</accession>
<dbReference type="FunFam" id="3.30.160.60:FF:000890">
    <property type="entry name" value="U1 small nuclear ribonucleoprotein C"/>
    <property type="match status" value="1"/>
</dbReference>
<evidence type="ECO:0000256" key="2">
    <source>
        <dbReference type="ARBA" id="ARBA00022723"/>
    </source>
</evidence>
<dbReference type="Pfam" id="PF06220">
    <property type="entry name" value="zf-U1"/>
    <property type="match status" value="1"/>
</dbReference>
<evidence type="ECO:0000256" key="1">
    <source>
        <dbReference type="ARBA" id="ARBA00004123"/>
    </source>
</evidence>
<dbReference type="GeneID" id="40306895"/>
<comment type="function">
    <text evidence="8">Component of the spliceosomal U1 snRNP, which is essential for recognition of the pre-mRNA 5' splice-site and the subsequent assembly of the spliceosome. U1-C is directly involved in initial 5' splice-site recognition for both constitutive and regulated alternative splicing. The interaction with the 5' splice-site seems to precede base-pairing between the pre-mRNA and the U1 snRNA. Stimulates commitment or early (E) complex formation by stabilizing the base pairing of the 5' end of the U1 snRNA and the 5' splice-site region.</text>
</comment>
<evidence type="ECO:0000259" key="10">
    <source>
        <dbReference type="PROSITE" id="PS50171"/>
    </source>
</evidence>
<evidence type="ECO:0000256" key="3">
    <source>
        <dbReference type="ARBA" id="ARBA00022771"/>
    </source>
</evidence>
<dbReference type="AlphaFoldDB" id="A0A2A9M9C8"/>
<dbReference type="GO" id="GO:0030627">
    <property type="term" value="F:pre-mRNA 5'-splice site binding"/>
    <property type="evidence" value="ECO:0007669"/>
    <property type="project" value="InterPro"/>
</dbReference>
<dbReference type="InterPro" id="IPR003604">
    <property type="entry name" value="Matrin/U1-like-C_Znf_C2H2"/>
</dbReference>
<dbReference type="Proteomes" id="UP000224006">
    <property type="component" value="Chromosome X"/>
</dbReference>
<dbReference type="GO" id="GO:0008270">
    <property type="term" value="F:zinc ion binding"/>
    <property type="evidence" value="ECO:0007669"/>
    <property type="project" value="UniProtKB-UniRule"/>
</dbReference>
<evidence type="ECO:0000313" key="12">
    <source>
        <dbReference type="Proteomes" id="UP000224006"/>
    </source>
</evidence>
<feature type="region of interest" description="Disordered" evidence="9">
    <location>
        <begin position="119"/>
        <end position="237"/>
    </location>
</feature>
<evidence type="ECO:0000256" key="4">
    <source>
        <dbReference type="ARBA" id="ARBA00022833"/>
    </source>
</evidence>
<evidence type="ECO:0000256" key="9">
    <source>
        <dbReference type="SAM" id="MobiDB-lite"/>
    </source>
</evidence>
<proteinExistence type="inferred from homology"/>
<dbReference type="InterPro" id="IPR000690">
    <property type="entry name" value="Matrin/U1-C_Znf_C2H2"/>
</dbReference>
<comment type="subcellular location">
    <subcellularLocation>
        <location evidence="1 8">Nucleus</location>
    </subcellularLocation>
</comment>
<protein>
    <recommendedName>
        <fullName evidence="8">U1 small nuclear ribonucleoprotein C</fullName>
        <shortName evidence="8">U1 snRNP C</shortName>
        <shortName evidence="8">U1-C</shortName>
        <shortName evidence="8">U1C</shortName>
    </recommendedName>
</protein>
<evidence type="ECO:0000256" key="5">
    <source>
        <dbReference type="ARBA" id="ARBA00022884"/>
    </source>
</evidence>
<dbReference type="HAMAP" id="MF_03153">
    <property type="entry name" value="U1_C"/>
    <property type="match status" value="1"/>
</dbReference>
<feature type="domain" description="Matrin-type" evidence="10">
    <location>
        <begin position="4"/>
        <end position="36"/>
    </location>
</feature>
<dbReference type="PROSITE" id="PS50171">
    <property type="entry name" value="ZF_MATRIN"/>
    <property type="match status" value="1"/>
</dbReference>
<dbReference type="InterPro" id="IPR013085">
    <property type="entry name" value="U1-CZ_Znf_C2H2"/>
</dbReference>
<comment type="similarity">
    <text evidence="8">Belongs to the U1 small nuclear ribonucleoprotein C family.</text>
</comment>
<dbReference type="Gene3D" id="3.30.160.60">
    <property type="entry name" value="Classic Zinc Finger"/>
    <property type="match status" value="1"/>
</dbReference>
<dbReference type="PANTHER" id="PTHR31148">
    <property type="entry name" value="U1 SMALL NUCLEAR RIBONUCLEOPROTEIN C"/>
    <property type="match status" value="1"/>
</dbReference>
<feature type="compositionally biased region" description="Gly residues" evidence="9">
    <location>
        <begin position="119"/>
        <end position="128"/>
    </location>
</feature>
<evidence type="ECO:0000256" key="6">
    <source>
        <dbReference type="ARBA" id="ARBA00023242"/>
    </source>
</evidence>
<dbReference type="VEuPathDB" id="ToxoDB:BESB_018340"/>
<keyword evidence="7 8" id="KW-0687">Ribonucleoprotein</keyword>
<keyword evidence="5 8" id="KW-0694">RNA-binding</keyword>
<dbReference type="InterPro" id="IPR017340">
    <property type="entry name" value="U1_snRNP-C"/>
</dbReference>
<dbReference type="SMART" id="SM00451">
    <property type="entry name" value="ZnF_U1"/>
    <property type="match status" value="1"/>
</dbReference>
<gene>
    <name evidence="11" type="ORF">BESB_018340</name>
</gene>
<dbReference type="PANTHER" id="PTHR31148:SF1">
    <property type="entry name" value="U1 SMALL NUCLEAR RIBONUCLEOPROTEIN C"/>
    <property type="match status" value="1"/>
</dbReference>
<comment type="subunit">
    <text evidence="8">U1 snRNP is composed of the 7 core Sm proteins B/B', D1, D2, D3, E, F and G that assemble in a heptameric protein ring on the Sm site of the small nuclear RNA to form the core snRNP, and at least 3 U1 snRNP-specific proteins U1-70K, U1-A and U1-C. U1-C interacts with U1 snRNA and the 5' splice-site region of the pre-mRNA.</text>
</comment>
<sequence length="237" mass="23828">MPKYYCEYCDIYLTHSSPAGRRQHATGRKHINQKIEYFQNLIREPDFVPPQMIENHVVQRAVQAAGAAPVGGFGPPTSGFPRFGGGRGGGFPGRGGMRGGMEGGRGGRGGFPPMGMPMGPGGAGGPPGNRGPPMFGHPSQDMRGGSSLGNSNHFPRPGGPGVGGPSMGLGGGPGVQGGPGGPPRGLGPIGPGGMGLGFRGGPGGPDGPSGNHFSGRPGGFDGPRRGGMPGFDRGDRR</sequence>